<protein>
    <recommendedName>
        <fullName evidence="1">Methyltransferase type 11 domain-containing protein</fullName>
    </recommendedName>
</protein>
<reference evidence="2" key="1">
    <citation type="submission" date="2020-08" db="EMBL/GenBank/DDBJ databases">
        <title>Multicomponent nature underlies the extraordinary mechanical properties of spider dragline silk.</title>
        <authorList>
            <person name="Kono N."/>
            <person name="Nakamura H."/>
            <person name="Mori M."/>
            <person name="Yoshida Y."/>
            <person name="Ohtoshi R."/>
            <person name="Malay A.D."/>
            <person name="Moran D.A.P."/>
            <person name="Tomita M."/>
            <person name="Numata K."/>
            <person name="Arakawa K."/>
        </authorList>
    </citation>
    <scope>NUCLEOTIDE SEQUENCE</scope>
</reference>
<comment type="caution">
    <text evidence="2">The sequence shown here is derived from an EMBL/GenBank/DDBJ whole genome shotgun (WGS) entry which is preliminary data.</text>
</comment>
<dbReference type="Pfam" id="PF08241">
    <property type="entry name" value="Methyltransf_11"/>
    <property type="match status" value="1"/>
</dbReference>
<feature type="domain" description="Methyltransferase type 11" evidence="1">
    <location>
        <begin position="91"/>
        <end position="189"/>
    </location>
</feature>
<dbReference type="OrthoDB" id="6411112at2759"/>
<name>A0A8X6U4I0_NEPPI</name>
<proteinExistence type="predicted"/>
<dbReference type="EMBL" id="BMAW01025041">
    <property type="protein sequence ID" value="GFT90679.1"/>
    <property type="molecule type" value="Genomic_DNA"/>
</dbReference>
<dbReference type="SUPFAM" id="SSF53335">
    <property type="entry name" value="S-adenosyl-L-methionine-dependent methyltransferases"/>
    <property type="match status" value="1"/>
</dbReference>
<dbReference type="InterPro" id="IPR029063">
    <property type="entry name" value="SAM-dependent_MTases_sf"/>
</dbReference>
<organism evidence="2 3">
    <name type="scientific">Nephila pilipes</name>
    <name type="common">Giant wood spider</name>
    <name type="synonym">Nephila maculata</name>
    <dbReference type="NCBI Taxonomy" id="299642"/>
    <lineage>
        <taxon>Eukaryota</taxon>
        <taxon>Metazoa</taxon>
        <taxon>Ecdysozoa</taxon>
        <taxon>Arthropoda</taxon>
        <taxon>Chelicerata</taxon>
        <taxon>Arachnida</taxon>
        <taxon>Araneae</taxon>
        <taxon>Araneomorphae</taxon>
        <taxon>Entelegynae</taxon>
        <taxon>Araneoidea</taxon>
        <taxon>Nephilidae</taxon>
        <taxon>Nephila</taxon>
    </lineage>
</organism>
<keyword evidence="3" id="KW-1185">Reference proteome</keyword>
<evidence type="ECO:0000259" key="1">
    <source>
        <dbReference type="Pfam" id="PF08241"/>
    </source>
</evidence>
<dbReference type="AlphaFoldDB" id="A0A8X6U4I0"/>
<gene>
    <name evidence="2" type="ORF">NPIL_338381</name>
</gene>
<evidence type="ECO:0000313" key="3">
    <source>
        <dbReference type="Proteomes" id="UP000887013"/>
    </source>
</evidence>
<sequence>MRKLFACLVPHLLNISNSLFAQIRRNESQFWHRIVTVDKTWLLEYSIFIIMHFNAELYNTMDKPWETILAFLNKTLPKLGWNSDEPEVVMDVGSGPGYLSKNYILPSFPNLKKLIAMDATPSMIEEAKIRHPHSKIEYVMADMEDRSTIDQWLGQITKLISIHCFNWLKDQKTGFQATYNLLKPGGEAAFLFGLQSPYYDGIIETGKLPKYRSYLEGVDFCIPESYRDNYDSSNYKKMLEDIGFKVIHCMDEIKEDILPSDQEFKDIFYSVCPLVKYLPEHLREEFKNDLFQNILKHNGRSQAGLPIHRCRTVEIFVKKEK</sequence>
<dbReference type="PANTHER" id="PTHR43861">
    <property type="entry name" value="TRANS-ACONITATE 2-METHYLTRANSFERASE-RELATED"/>
    <property type="match status" value="1"/>
</dbReference>
<dbReference type="CDD" id="cd02440">
    <property type="entry name" value="AdoMet_MTases"/>
    <property type="match status" value="1"/>
</dbReference>
<evidence type="ECO:0000313" key="2">
    <source>
        <dbReference type="EMBL" id="GFT90679.1"/>
    </source>
</evidence>
<accession>A0A8X6U4I0</accession>
<dbReference type="GO" id="GO:0008757">
    <property type="term" value="F:S-adenosylmethionine-dependent methyltransferase activity"/>
    <property type="evidence" value="ECO:0007669"/>
    <property type="project" value="InterPro"/>
</dbReference>
<dbReference type="InterPro" id="IPR013216">
    <property type="entry name" value="Methyltransf_11"/>
</dbReference>
<dbReference type="Proteomes" id="UP000887013">
    <property type="component" value="Unassembled WGS sequence"/>
</dbReference>
<dbReference type="Gene3D" id="3.40.50.150">
    <property type="entry name" value="Vaccinia Virus protein VP39"/>
    <property type="match status" value="1"/>
</dbReference>